<evidence type="ECO:0000313" key="2">
    <source>
        <dbReference type="EMBL" id="MBD1602392.1"/>
    </source>
</evidence>
<keyword evidence="3" id="KW-1185">Reference proteome</keyword>
<feature type="region of interest" description="Disordered" evidence="1">
    <location>
        <begin position="1"/>
        <end position="20"/>
    </location>
</feature>
<organism evidence="2 3">
    <name type="scientific">Pseudomonas typographi</name>
    <dbReference type="NCBI Taxonomy" id="2715964"/>
    <lineage>
        <taxon>Bacteria</taxon>
        <taxon>Pseudomonadati</taxon>
        <taxon>Pseudomonadota</taxon>
        <taxon>Gammaproteobacteria</taxon>
        <taxon>Pseudomonadales</taxon>
        <taxon>Pseudomonadaceae</taxon>
        <taxon>Pseudomonas</taxon>
    </lineage>
</organism>
<proteinExistence type="predicted"/>
<protein>
    <recommendedName>
        <fullName evidence="4">DUF1484 domain-containing protein</fullName>
    </recommendedName>
</protein>
<comment type="caution">
    <text evidence="2">The sequence shown here is derived from an EMBL/GenBank/DDBJ whole genome shotgun (WGS) entry which is preliminary data.</text>
</comment>
<dbReference type="EMBL" id="JAAOCA010000070">
    <property type="protein sequence ID" value="MBD1602392.1"/>
    <property type="molecule type" value="Genomic_DNA"/>
</dbReference>
<evidence type="ECO:0000313" key="3">
    <source>
        <dbReference type="Proteomes" id="UP000805841"/>
    </source>
</evidence>
<dbReference type="RefSeq" id="WP_190427332.1">
    <property type="nucleotide sequence ID" value="NZ_JAAOCA010000070.1"/>
</dbReference>
<accession>A0ABR7ZAJ9</accession>
<gene>
    <name evidence="2" type="ORF">HAQ05_27320</name>
</gene>
<evidence type="ECO:0000256" key="1">
    <source>
        <dbReference type="SAM" id="MobiDB-lite"/>
    </source>
</evidence>
<dbReference type="Proteomes" id="UP000805841">
    <property type="component" value="Unassembled WGS sequence"/>
</dbReference>
<sequence length="120" mass="12946">MTTLNPPHLGDFHPSSLERTGSVPPSLLAIHRHLTRLVTQEPHLLCRAGLQEPLAHLAQSAALVDNAACELIELSSAIGLIVQLLEAAHTQPLMGDHLRCLLAPLHDKLKQSLSVLEVAL</sequence>
<name>A0ABR7ZAJ9_9PSED</name>
<evidence type="ECO:0008006" key="4">
    <source>
        <dbReference type="Google" id="ProtNLM"/>
    </source>
</evidence>
<reference evidence="2 3" key="1">
    <citation type="journal article" date="2020" name="Insects">
        <title>Bacteria Belonging to Pseudomonas typographi sp. nov. from the Bark Beetle Ips typographus Have Genomic Potential to Aid in the Host Ecology.</title>
        <authorList>
            <person name="Peral-Aranega E."/>
            <person name="Saati-Santamaria Z."/>
            <person name="Kolarik M."/>
            <person name="Rivas R."/>
            <person name="Garcia-Fraile P."/>
        </authorList>
    </citation>
    <scope>NUCLEOTIDE SEQUENCE [LARGE SCALE GENOMIC DNA]</scope>
    <source>
        <strain evidence="2 3">CA3A</strain>
    </source>
</reference>